<dbReference type="InterPro" id="IPR046347">
    <property type="entry name" value="bZIP_sf"/>
</dbReference>
<evidence type="ECO:0000313" key="9">
    <source>
        <dbReference type="EMBL" id="OAQ96789.1"/>
    </source>
</evidence>
<dbReference type="AlphaFoldDB" id="A0A179I4V7"/>
<comment type="subcellular location">
    <subcellularLocation>
        <location evidence="1">Nucleus</location>
    </subcellularLocation>
</comment>
<feature type="coiled-coil region" evidence="6">
    <location>
        <begin position="218"/>
        <end position="259"/>
    </location>
</feature>
<dbReference type="EMBL" id="LUKN01003911">
    <property type="protein sequence ID" value="OAQ96789.1"/>
    <property type="molecule type" value="Genomic_DNA"/>
</dbReference>
<feature type="region of interest" description="Disordered" evidence="7">
    <location>
        <begin position="1"/>
        <end position="75"/>
    </location>
</feature>
<protein>
    <recommendedName>
        <fullName evidence="8">BZIP domain-containing protein</fullName>
    </recommendedName>
</protein>
<dbReference type="CDD" id="cd14699">
    <property type="entry name" value="bZIP_Fos_like"/>
    <property type="match status" value="1"/>
</dbReference>
<gene>
    <name evidence="9" type="ORF">LLEC1_02832</name>
</gene>
<comment type="caution">
    <text evidence="9">The sequence shown here is derived from an EMBL/GenBank/DDBJ whole genome shotgun (WGS) entry which is preliminary data.</text>
</comment>
<keyword evidence="3" id="KW-0238">DNA-binding</keyword>
<dbReference type="SMART" id="SM00338">
    <property type="entry name" value="BRLZ"/>
    <property type="match status" value="1"/>
</dbReference>
<reference evidence="9 10" key="1">
    <citation type="submission" date="2016-03" db="EMBL/GenBank/DDBJ databases">
        <title>Fine-scale spatial genetic structure of a fungal parasite of coffee scale insects.</title>
        <authorList>
            <person name="Jackson D."/>
            <person name="Zemenick K.A."/>
            <person name="Malloure B."/>
            <person name="Quandt C.A."/>
            <person name="James T.Y."/>
        </authorList>
    </citation>
    <scope>NUCLEOTIDE SEQUENCE [LARGE SCALE GENOMIC DNA]</scope>
    <source>
        <strain evidence="9 10">UM487</strain>
    </source>
</reference>
<evidence type="ECO:0000256" key="2">
    <source>
        <dbReference type="ARBA" id="ARBA00023015"/>
    </source>
</evidence>
<keyword evidence="5" id="KW-0539">Nucleus</keyword>
<dbReference type="SUPFAM" id="SSF57959">
    <property type="entry name" value="Leucine zipper domain"/>
    <property type="match status" value="1"/>
</dbReference>
<dbReference type="GO" id="GO:0005634">
    <property type="term" value="C:nucleus"/>
    <property type="evidence" value="ECO:0007669"/>
    <property type="project" value="UniProtKB-SubCell"/>
</dbReference>
<dbReference type="InterPro" id="IPR004827">
    <property type="entry name" value="bZIP"/>
</dbReference>
<evidence type="ECO:0000256" key="6">
    <source>
        <dbReference type="SAM" id="Coils"/>
    </source>
</evidence>
<dbReference type="PANTHER" id="PTHR13044:SF38">
    <property type="entry name" value="BZIP DOMAIN-CONTAINING PROTEIN"/>
    <property type="match status" value="1"/>
</dbReference>
<dbReference type="PROSITE" id="PS50217">
    <property type="entry name" value="BZIP"/>
    <property type="match status" value="1"/>
</dbReference>
<keyword evidence="2" id="KW-0805">Transcription regulation</keyword>
<dbReference type="Proteomes" id="UP000243081">
    <property type="component" value="Unassembled WGS sequence"/>
</dbReference>
<accession>A0A179I4V7</accession>
<dbReference type="PANTHER" id="PTHR13044">
    <property type="entry name" value="ACTIVATING TRANSCRIPTION FACTOR ATF 4/5"/>
    <property type="match status" value="1"/>
</dbReference>
<organism evidence="9 10">
    <name type="scientific">Cordyceps confragosa</name>
    <name type="common">Lecanicillium lecanii</name>
    <dbReference type="NCBI Taxonomy" id="2714763"/>
    <lineage>
        <taxon>Eukaryota</taxon>
        <taxon>Fungi</taxon>
        <taxon>Dikarya</taxon>
        <taxon>Ascomycota</taxon>
        <taxon>Pezizomycotina</taxon>
        <taxon>Sordariomycetes</taxon>
        <taxon>Hypocreomycetidae</taxon>
        <taxon>Hypocreales</taxon>
        <taxon>Cordycipitaceae</taxon>
        <taxon>Akanthomyces</taxon>
    </lineage>
</organism>
<feature type="compositionally biased region" description="Polar residues" evidence="7">
    <location>
        <begin position="17"/>
        <end position="39"/>
    </location>
</feature>
<evidence type="ECO:0000256" key="7">
    <source>
        <dbReference type="SAM" id="MobiDB-lite"/>
    </source>
</evidence>
<evidence type="ECO:0000256" key="1">
    <source>
        <dbReference type="ARBA" id="ARBA00004123"/>
    </source>
</evidence>
<dbReference type="Gene3D" id="1.20.5.170">
    <property type="match status" value="1"/>
</dbReference>
<dbReference type="PROSITE" id="PS00036">
    <property type="entry name" value="BZIP_BASIC"/>
    <property type="match status" value="1"/>
</dbReference>
<keyword evidence="10" id="KW-1185">Reference proteome</keyword>
<evidence type="ECO:0000259" key="8">
    <source>
        <dbReference type="PROSITE" id="PS50217"/>
    </source>
</evidence>
<name>A0A179I4V7_CORDF</name>
<dbReference type="OMA" id="HNLRQWD"/>
<evidence type="ECO:0000256" key="4">
    <source>
        <dbReference type="ARBA" id="ARBA00023163"/>
    </source>
</evidence>
<dbReference type="GO" id="GO:0000977">
    <property type="term" value="F:RNA polymerase II transcription regulatory region sequence-specific DNA binding"/>
    <property type="evidence" value="ECO:0007669"/>
    <property type="project" value="TreeGrafter"/>
</dbReference>
<proteinExistence type="predicted"/>
<feature type="domain" description="BZIP" evidence="8">
    <location>
        <begin position="200"/>
        <end position="263"/>
    </location>
</feature>
<evidence type="ECO:0000256" key="3">
    <source>
        <dbReference type="ARBA" id="ARBA00023125"/>
    </source>
</evidence>
<keyword evidence="6" id="KW-0175">Coiled coil</keyword>
<evidence type="ECO:0000256" key="5">
    <source>
        <dbReference type="ARBA" id="ARBA00023242"/>
    </source>
</evidence>
<keyword evidence="4" id="KW-0804">Transcription</keyword>
<dbReference type="OrthoDB" id="2257100at2759"/>
<sequence length="271" mass="29252">MNSSESFSAELPKQPESRQQLGLAQEASHNLRQWDQHSAQAHAVPASSSSSEGHIGNLSRSAWGDEAGGGGALEPFFLPEQFANLQDPSSWWSPPDINHDALFDNSPELGDLDWTLGEELQQAITTAAALTSNVPDLPVLAPAPMIPPSDWSGFGVFDSNPPTVSSTGSSGAFSAHPTPATSTTAAIVYPGTGGRRKHVDPEVALKRQRNKVAAQKYRQKKLDRIAELEVEVTDVKRERDELRIQLAKQEAETAALREMLKLANPGMLVES</sequence>
<evidence type="ECO:0000313" key="10">
    <source>
        <dbReference type="Proteomes" id="UP000243081"/>
    </source>
</evidence>
<dbReference type="Pfam" id="PF07716">
    <property type="entry name" value="bZIP_2"/>
    <property type="match status" value="1"/>
</dbReference>
<dbReference type="GO" id="GO:0001228">
    <property type="term" value="F:DNA-binding transcription activator activity, RNA polymerase II-specific"/>
    <property type="evidence" value="ECO:0007669"/>
    <property type="project" value="TreeGrafter"/>
</dbReference>